<reference evidence="2 3" key="1">
    <citation type="submission" date="2019-03" db="EMBL/GenBank/DDBJ databases">
        <title>Genomic Encyclopedia of Archaeal and Bacterial Type Strains, Phase II (KMG-II): from individual species to whole genera.</title>
        <authorList>
            <person name="Goeker M."/>
        </authorList>
    </citation>
    <scope>NUCLEOTIDE SEQUENCE [LARGE SCALE GENOMIC DNA]</scope>
    <source>
        <strain evidence="2 3">DSM 27697</strain>
    </source>
</reference>
<dbReference type="GO" id="GO:0015074">
    <property type="term" value="P:DNA integration"/>
    <property type="evidence" value="ECO:0007669"/>
    <property type="project" value="InterPro"/>
</dbReference>
<dbReference type="SUPFAM" id="SSF53098">
    <property type="entry name" value="Ribonuclease H-like"/>
    <property type="match status" value="1"/>
</dbReference>
<evidence type="ECO:0000313" key="3">
    <source>
        <dbReference type="Proteomes" id="UP000294546"/>
    </source>
</evidence>
<dbReference type="Gene3D" id="3.30.420.10">
    <property type="entry name" value="Ribonuclease H-like superfamily/Ribonuclease H"/>
    <property type="match status" value="1"/>
</dbReference>
<dbReference type="GO" id="GO:0003676">
    <property type="term" value="F:nucleic acid binding"/>
    <property type="evidence" value="ECO:0007669"/>
    <property type="project" value="InterPro"/>
</dbReference>
<protein>
    <submittedName>
        <fullName evidence="2">Putative transposase</fullName>
    </submittedName>
</protein>
<dbReference type="Proteomes" id="UP000294546">
    <property type="component" value="Unassembled WGS sequence"/>
</dbReference>
<dbReference type="PANTHER" id="PTHR46889">
    <property type="entry name" value="TRANSPOSASE INSF FOR INSERTION SEQUENCE IS3B-RELATED"/>
    <property type="match status" value="1"/>
</dbReference>
<feature type="domain" description="Integrase catalytic" evidence="1">
    <location>
        <begin position="112"/>
        <end position="275"/>
    </location>
</feature>
<proteinExistence type="predicted"/>
<dbReference type="Pfam" id="PF00665">
    <property type="entry name" value="rve"/>
    <property type="match status" value="1"/>
</dbReference>
<comment type="caution">
    <text evidence="2">The sequence shown here is derived from an EMBL/GenBank/DDBJ whole genome shotgun (WGS) entry which is preliminary data.</text>
</comment>
<dbReference type="PANTHER" id="PTHR46889:SF4">
    <property type="entry name" value="TRANSPOSASE INSO FOR INSERTION SEQUENCE ELEMENT IS911B-RELATED"/>
    <property type="match status" value="1"/>
</dbReference>
<dbReference type="InterPro" id="IPR036397">
    <property type="entry name" value="RNaseH_sf"/>
</dbReference>
<dbReference type="InterPro" id="IPR025948">
    <property type="entry name" value="HTH-like_dom"/>
</dbReference>
<name>A0A4R1H7N3_9GAMM</name>
<dbReference type="PROSITE" id="PS50994">
    <property type="entry name" value="INTEGRASE"/>
    <property type="match status" value="1"/>
</dbReference>
<gene>
    <name evidence="2" type="ORF">CLV83_0179</name>
</gene>
<organism evidence="2 3">
    <name type="scientific">Marinobacterium mangrovicola</name>
    <dbReference type="NCBI Taxonomy" id="1476959"/>
    <lineage>
        <taxon>Bacteria</taxon>
        <taxon>Pseudomonadati</taxon>
        <taxon>Pseudomonadota</taxon>
        <taxon>Gammaproteobacteria</taxon>
        <taxon>Oceanospirillales</taxon>
        <taxon>Oceanospirillaceae</taxon>
        <taxon>Marinobacterium</taxon>
    </lineage>
</organism>
<dbReference type="InterPro" id="IPR001584">
    <property type="entry name" value="Integrase_cat-core"/>
</dbReference>
<dbReference type="InterPro" id="IPR012337">
    <property type="entry name" value="RNaseH-like_sf"/>
</dbReference>
<dbReference type="NCBIfam" id="NF033516">
    <property type="entry name" value="transpos_IS3"/>
    <property type="match status" value="1"/>
</dbReference>
<sequence>MRELKPVDLVCQAFGINRSSYYDWSKAKRYIKPHRLELKAHVNRAFKLSRRALGSRGICNFLASEGIDAGRYVVRRLMKESGLVCKQPGQHKYKKATVEHVNIPNRLNREFDVSQPNRVWCGDVTYIWTGSQWSYLAVVLDLYARKVVGWAVSTTADTSLVIKALNDAWNRRGQPEGVLFHSDQGCQYTSLKFRQRLWRYRMVQSMSRRGNCWDNSPMERLFRSLKIEWVPETGYPSLLVAKMDIGRYLMDYYNRQRPHRANGGISPLAAEEKLKTVSGIS</sequence>
<dbReference type="AlphaFoldDB" id="A0A4R1H7N3"/>
<evidence type="ECO:0000259" key="1">
    <source>
        <dbReference type="PROSITE" id="PS50994"/>
    </source>
</evidence>
<dbReference type="InterPro" id="IPR048020">
    <property type="entry name" value="Transpos_IS3"/>
</dbReference>
<dbReference type="InterPro" id="IPR050900">
    <property type="entry name" value="Transposase_IS3/IS150/IS904"/>
</dbReference>
<dbReference type="EMBL" id="SMFU01000005">
    <property type="protein sequence ID" value="TCK16383.1"/>
    <property type="molecule type" value="Genomic_DNA"/>
</dbReference>
<keyword evidence="3" id="KW-1185">Reference proteome</keyword>
<evidence type="ECO:0000313" key="2">
    <source>
        <dbReference type="EMBL" id="TCK16383.1"/>
    </source>
</evidence>
<dbReference type="Pfam" id="PF13276">
    <property type="entry name" value="HTH_21"/>
    <property type="match status" value="1"/>
</dbReference>
<accession>A0A4R1H7N3</accession>